<dbReference type="SUPFAM" id="SSF49899">
    <property type="entry name" value="Concanavalin A-like lectins/glucanases"/>
    <property type="match status" value="1"/>
</dbReference>
<feature type="domain" description="GH16" evidence="2">
    <location>
        <begin position="209"/>
        <end position="445"/>
    </location>
</feature>
<dbReference type="InterPro" id="IPR000757">
    <property type="entry name" value="Beta-glucanase-like"/>
</dbReference>
<sequence length="446" mass="47199">MLPPIPLIAAVMVVLLSMFGTPGGADPSSAPRPTEAVLNGSAATDLNGWSASADQGRITVERFSGRTGAPKPTGVRLSSGGNSGSWAFALVAIHRGFFEPGTYYRMTAYLRDLKGKGRAYGLLLANAQYQDQPAKTTEYGRPLDTKWVQVTRTFIATGTGGADTGVYLALPTAGSFQAEVTGVSVQRVDPPLPPRVPAGTAATTRVTFAGKAGSPPDPDIWNHETGGGGWGHGEPQIYTASTKNARLDGKGGLEITVRKDGGTYTSARLNSKGGVTVKAGSYLEVELTGPTGKGVWPAVWLIGTDVDTVGWPQSGEMDVYEASGGTPNIARTAVHLPTAADPTKERSYGWAEAESQTDLGEPADAAPHLYGVYFSDKLIRFYVDRKPAMTIWASDAKATGRLWPFGKSMYLVMNIAIAPNVDYSQTVFPRTMTIHAIGIWQGGIPF</sequence>
<dbReference type="Pfam" id="PF00722">
    <property type="entry name" value="Glyco_hydro_16"/>
    <property type="match status" value="1"/>
</dbReference>
<evidence type="ECO:0000259" key="2">
    <source>
        <dbReference type="PROSITE" id="PS51762"/>
    </source>
</evidence>
<comment type="similarity">
    <text evidence="1">Belongs to the glycosyl hydrolase 16 family.</text>
</comment>
<name>A0A919WC67_9ACTN</name>
<keyword evidence="4" id="KW-1185">Reference proteome</keyword>
<gene>
    <name evidence="3" type="ORF">Ato02nite_092690</name>
</gene>
<comment type="caution">
    <text evidence="3">The sequence shown here is derived from an EMBL/GenBank/DDBJ whole genome shotgun (WGS) entry which is preliminary data.</text>
</comment>
<dbReference type="GO" id="GO:0004553">
    <property type="term" value="F:hydrolase activity, hydrolyzing O-glycosyl compounds"/>
    <property type="evidence" value="ECO:0007669"/>
    <property type="project" value="InterPro"/>
</dbReference>
<organism evidence="3 4">
    <name type="scientific">Paractinoplanes toevensis</name>
    <dbReference type="NCBI Taxonomy" id="571911"/>
    <lineage>
        <taxon>Bacteria</taxon>
        <taxon>Bacillati</taxon>
        <taxon>Actinomycetota</taxon>
        <taxon>Actinomycetes</taxon>
        <taxon>Micromonosporales</taxon>
        <taxon>Micromonosporaceae</taxon>
        <taxon>Paractinoplanes</taxon>
    </lineage>
</organism>
<dbReference type="CDD" id="cd08023">
    <property type="entry name" value="GH16_laminarinase_like"/>
    <property type="match status" value="1"/>
</dbReference>
<dbReference type="PANTHER" id="PTHR10963">
    <property type="entry name" value="GLYCOSYL HYDROLASE-RELATED"/>
    <property type="match status" value="1"/>
</dbReference>
<reference evidence="3 4" key="1">
    <citation type="submission" date="2021-03" db="EMBL/GenBank/DDBJ databases">
        <title>Whole genome shotgun sequence of Actinoplanes toevensis NBRC 105298.</title>
        <authorList>
            <person name="Komaki H."/>
            <person name="Tamura T."/>
        </authorList>
    </citation>
    <scope>NUCLEOTIDE SEQUENCE [LARGE SCALE GENOMIC DNA]</scope>
    <source>
        <strain evidence="3 4">NBRC 105298</strain>
    </source>
</reference>
<accession>A0A919WC67</accession>
<dbReference type="EMBL" id="BOQN01000145">
    <property type="protein sequence ID" value="GIM97476.1"/>
    <property type="molecule type" value="Genomic_DNA"/>
</dbReference>
<dbReference type="Proteomes" id="UP000677082">
    <property type="component" value="Unassembled WGS sequence"/>
</dbReference>
<dbReference type="GO" id="GO:0005975">
    <property type="term" value="P:carbohydrate metabolic process"/>
    <property type="evidence" value="ECO:0007669"/>
    <property type="project" value="InterPro"/>
</dbReference>
<dbReference type="PANTHER" id="PTHR10963:SF55">
    <property type="entry name" value="GLYCOSIDE HYDROLASE FAMILY 16 PROTEIN"/>
    <property type="match status" value="1"/>
</dbReference>
<protein>
    <recommendedName>
        <fullName evidence="2">GH16 domain-containing protein</fullName>
    </recommendedName>
</protein>
<dbReference type="Gene3D" id="2.60.120.260">
    <property type="entry name" value="Galactose-binding domain-like"/>
    <property type="match status" value="1"/>
</dbReference>
<evidence type="ECO:0000313" key="4">
    <source>
        <dbReference type="Proteomes" id="UP000677082"/>
    </source>
</evidence>
<dbReference type="InterPro" id="IPR013320">
    <property type="entry name" value="ConA-like_dom_sf"/>
</dbReference>
<evidence type="ECO:0000256" key="1">
    <source>
        <dbReference type="ARBA" id="ARBA00006865"/>
    </source>
</evidence>
<dbReference type="InterPro" id="IPR050546">
    <property type="entry name" value="Glycosyl_Hydrlase_16"/>
</dbReference>
<dbReference type="AlphaFoldDB" id="A0A919WC67"/>
<dbReference type="PROSITE" id="PS51762">
    <property type="entry name" value="GH16_2"/>
    <property type="match status" value="1"/>
</dbReference>
<dbReference type="Gene3D" id="2.60.120.200">
    <property type="match status" value="1"/>
</dbReference>
<dbReference type="RefSeq" id="WP_213013114.1">
    <property type="nucleotide sequence ID" value="NZ_BOQN01000145.1"/>
</dbReference>
<proteinExistence type="inferred from homology"/>
<evidence type="ECO:0000313" key="3">
    <source>
        <dbReference type="EMBL" id="GIM97476.1"/>
    </source>
</evidence>